<keyword evidence="1" id="KW-0614">Plasmid</keyword>
<proteinExistence type="predicted"/>
<accession>M1M1V6</accession>
<gene>
    <name evidence="1" type="ORF">Cspa_135p00450</name>
</gene>
<evidence type="ECO:0000313" key="1">
    <source>
        <dbReference type="EMBL" id="AGF59605.1"/>
    </source>
</evidence>
<reference evidence="1 2" key="1">
    <citation type="submission" date="2013-02" db="EMBL/GenBank/DDBJ databases">
        <title>Genome sequence of Clostridium saccharoperbutylacetonicum N1-4(HMT).</title>
        <authorList>
            <person name="Poehlein A."/>
            <person name="Daniel R."/>
        </authorList>
    </citation>
    <scope>NUCLEOTIDE SEQUENCE [LARGE SCALE GENOMIC DNA]</scope>
    <source>
        <strain evidence="2">N1-4(HMT)</strain>
        <plasmid evidence="2">Plasmid Csp_135p</plasmid>
    </source>
</reference>
<dbReference type="EMBL" id="CP004122">
    <property type="protein sequence ID" value="AGF59605.1"/>
    <property type="molecule type" value="Genomic_DNA"/>
</dbReference>
<keyword evidence="2" id="KW-1185">Reference proteome</keyword>
<sequence length="223" mass="26120">MSYLLKDVKGLYYNLSGQVFEIDALKNISKYGFEISDLLRADKELIKNKKLVSINNVSQSIFHIKNSYGFLLIKVNSPFTNVCFEIKQNVLVSEDGVIWLNYLDEDNYIVTEFNVSLNSFTSITNLQKSELLKMKEYINNNTKEISFINNNKIKYIFMKLNNKLDRIYYRNYLDETTVKNIDMYTEISKNSIKIKNLTSTDFSNLCVNVTNVNEYKKDSLEEF</sequence>
<dbReference type="HOGENOM" id="CLU_1238451_0_0_9"/>
<dbReference type="KEGG" id="csr:Cspa_135p00450"/>
<protein>
    <submittedName>
        <fullName evidence="1">Uncharacterized protein</fullName>
    </submittedName>
</protein>
<name>M1M1V6_9CLOT</name>
<evidence type="ECO:0000313" key="2">
    <source>
        <dbReference type="Proteomes" id="UP000011728"/>
    </source>
</evidence>
<dbReference type="PATRIC" id="fig|931276.5.peg.5930"/>
<dbReference type="RefSeq" id="WP_015395912.1">
    <property type="nucleotide sequence ID" value="NC_020292.1"/>
</dbReference>
<dbReference type="AlphaFoldDB" id="M1M1V6"/>
<organism evidence="1 2">
    <name type="scientific">Clostridium saccharoperbutylacetonicum N1-4(HMT)</name>
    <dbReference type="NCBI Taxonomy" id="931276"/>
    <lineage>
        <taxon>Bacteria</taxon>
        <taxon>Bacillati</taxon>
        <taxon>Bacillota</taxon>
        <taxon>Clostridia</taxon>
        <taxon>Eubacteriales</taxon>
        <taxon>Clostridiaceae</taxon>
        <taxon>Clostridium</taxon>
    </lineage>
</organism>
<dbReference type="Proteomes" id="UP000011728">
    <property type="component" value="Plasmid Csp_135p"/>
</dbReference>
<geneLocation type="plasmid" evidence="1 2">
    <name>Csp_135p</name>
</geneLocation>